<dbReference type="GO" id="GO:0042276">
    <property type="term" value="P:error-prone translesion synthesis"/>
    <property type="evidence" value="ECO:0007669"/>
    <property type="project" value="TreeGrafter"/>
</dbReference>
<evidence type="ECO:0000256" key="5">
    <source>
        <dbReference type="ARBA" id="ARBA00023236"/>
    </source>
</evidence>
<keyword evidence="7" id="KW-0808">Transferase</keyword>
<evidence type="ECO:0000256" key="4">
    <source>
        <dbReference type="ARBA" id="ARBA00023204"/>
    </source>
</evidence>
<feature type="domain" description="UmuC" evidence="6">
    <location>
        <begin position="2"/>
        <end position="184"/>
    </location>
</feature>
<keyword evidence="5" id="KW-0742">SOS response</keyword>
<dbReference type="GO" id="GO:0003887">
    <property type="term" value="F:DNA-directed DNA polymerase activity"/>
    <property type="evidence" value="ECO:0007669"/>
    <property type="project" value="UniProtKB-EC"/>
</dbReference>
<accession>A0A6N2XL51</accession>
<dbReference type="PANTHER" id="PTHR11076:SF34">
    <property type="entry name" value="PROTEIN UMUC"/>
    <property type="match status" value="1"/>
</dbReference>
<dbReference type="RefSeq" id="WP_138291811.1">
    <property type="nucleotide sequence ID" value="NZ_BAABZC010000002.1"/>
</dbReference>
<dbReference type="Gene3D" id="3.40.1170.60">
    <property type="match status" value="1"/>
</dbReference>
<dbReference type="InterPro" id="IPR025188">
    <property type="entry name" value="DUF4113"/>
</dbReference>
<proteinExistence type="inferred from homology"/>
<sequence>MYGLVDCNNFYASCERAFNPSLNGKPVIVLSNNDGCVIARSNEAKALGIKMGVPAYQIKDLVKQYDIAVFSSNYVLYGDMSGRVMSLLADMTPEIEVYSIDEAFLNLAGIKDLQSLGTNIVRKVSRGTGIPVSIGIAPTKTLAKMANKFAKKYPAYNRLCIIDTEEKRIKALKLFEIGDVWGIGRRQATKLEKRGVKTAFDFTQLPGSWVRKNMTVTGERTWKELRGISCIDMESAPPAKKQICTSRSFGKMVEDIDTISEAIATHASTCARKLREQKSFAQSLMVFIHTNNFREDLPQYWKNTIIQLPIPTSDTLEIVHYALEGLSRIFLPGYQYKKAGVIITEITDNAQLGLFDSVDREKRERLMQVVDKINGKFQHHVKLAVQGSGRDWKLKQEQLSQCYTTDINEIIIVKCK</sequence>
<dbReference type="EMBL" id="CACRSU010000051">
    <property type="protein sequence ID" value="VYT53998.1"/>
    <property type="molecule type" value="Genomic_DNA"/>
</dbReference>
<evidence type="ECO:0000313" key="7">
    <source>
        <dbReference type="EMBL" id="VYT53998.1"/>
    </source>
</evidence>
<dbReference type="Gene3D" id="1.10.150.20">
    <property type="entry name" value="5' to 3' exonuclease, C-terminal subdomain"/>
    <property type="match status" value="1"/>
</dbReference>
<dbReference type="SUPFAM" id="SSF56672">
    <property type="entry name" value="DNA/RNA polymerases"/>
    <property type="match status" value="1"/>
</dbReference>
<protein>
    <submittedName>
        <fullName evidence="7">DNA polymerase IV</fullName>
        <ecNumber evidence="7">2.7.7.7</ecNumber>
    </submittedName>
</protein>
<evidence type="ECO:0000259" key="6">
    <source>
        <dbReference type="PROSITE" id="PS50173"/>
    </source>
</evidence>
<reference evidence="7" key="1">
    <citation type="submission" date="2019-11" db="EMBL/GenBank/DDBJ databases">
        <authorList>
            <person name="Feng L."/>
        </authorList>
    </citation>
    <scope>NUCLEOTIDE SEQUENCE</scope>
    <source>
        <strain evidence="7">BintestinalisLFYP9</strain>
    </source>
</reference>
<dbReference type="GO" id="GO:0009432">
    <property type="term" value="P:SOS response"/>
    <property type="evidence" value="ECO:0007669"/>
    <property type="project" value="UniProtKB-KW"/>
</dbReference>
<gene>
    <name evidence="7" type="primary">dinB_2</name>
    <name evidence="7" type="ORF">BILFYP9_04950</name>
</gene>
<dbReference type="InterPro" id="IPR017961">
    <property type="entry name" value="DNA_pol_Y-fam_little_finger"/>
</dbReference>
<dbReference type="InterPro" id="IPR001126">
    <property type="entry name" value="UmuC"/>
</dbReference>
<dbReference type="Pfam" id="PF00817">
    <property type="entry name" value="IMS"/>
    <property type="match status" value="1"/>
</dbReference>
<dbReference type="Gene3D" id="3.30.70.270">
    <property type="match status" value="1"/>
</dbReference>
<dbReference type="Pfam" id="PF13438">
    <property type="entry name" value="DUF4113"/>
    <property type="match status" value="1"/>
</dbReference>
<dbReference type="GO" id="GO:0005829">
    <property type="term" value="C:cytosol"/>
    <property type="evidence" value="ECO:0007669"/>
    <property type="project" value="TreeGrafter"/>
</dbReference>
<dbReference type="GO" id="GO:0003684">
    <property type="term" value="F:damaged DNA binding"/>
    <property type="evidence" value="ECO:0007669"/>
    <property type="project" value="InterPro"/>
</dbReference>
<evidence type="ECO:0000256" key="1">
    <source>
        <dbReference type="ARBA" id="ARBA00010945"/>
    </source>
</evidence>
<dbReference type="AlphaFoldDB" id="A0A6N2XL51"/>
<dbReference type="PROSITE" id="PS50173">
    <property type="entry name" value="UMUC"/>
    <property type="match status" value="1"/>
</dbReference>
<evidence type="ECO:0000256" key="2">
    <source>
        <dbReference type="ARBA" id="ARBA00022763"/>
    </source>
</evidence>
<organism evidence="7">
    <name type="scientific">Bacteroides intestinalis</name>
    <dbReference type="NCBI Taxonomy" id="329854"/>
    <lineage>
        <taxon>Bacteria</taxon>
        <taxon>Pseudomonadati</taxon>
        <taxon>Bacteroidota</taxon>
        <taxon>Bacteroidia</taxon>
        <taxon>Bacteroidales</taxon>
        <taxon>Bacteroidaceae</taxon>
        <taxon>Bacteroides</taxon>
    </lineage>
</organism>
<keyword evidence="7" id="KW-0548">Nucleotidyltransferase</keyword>
<dbReference type="InterPro" id="IPR043128">
    <property type="entry name" value="Rev_trsase/Diguanyl_cyclase"/>
</dbReference>
<dbReference type="InterPro" id="IPR043502">
    <property type="entry name" value="DNA/RNA_pol_sf"/>
</dbReference>
<dbReference type="CDD" id="cd01700">
    <property type="entry name" value="PolY_Pol_V_umuC"/>
    <property type="match status" value="1"/>
</dbReference>
<dbReference type="EC" id="2.7.7.7" evidence="7"/>
<dbReference type="InterPro" id="IPR050116">
    <property type="entry name" value="DNA_polymerase-Y"/>
</dbReference>
<comment type="similarity">
    <text evidence="1">Belongs to the DNA polymerase type-Y family.</text>
</comment>
<dbReference type="Pfam" id="PF11799">
    <property type="entry name" value="IMS_C"/>
    <property type="match status" value="1"/>
</dbReference>
<keyword evidence="2" id="KW-0227">DNA damage</keyword>
<keyword evidence="3" id="KW-0741">SOS mutagenesis</keyword>
<dbReference type="GO" id="GO:0006281">
    <property type="term" value="P:DNA repair"/>
    <property type="evidence" value="ECO:0007669"/>
    <property type="project" value="UniProtKB-KW"/>
</dbReference>
<name>A0A6N2XL51_9BACE</name>
<keyword evidence="4" id="KW-0234">DNA repair</keyword>
<evidence type="ECO:0000256" key="3">
    <source>
        <dbReference type="ARBA" id="ARBA00023199"/>
    </source>
</evidence>
<dbReference type="PANTHER" id="PTHR11076">
    <property type="entry name" value="DNA REPAIR POLYMERASE UMUC / TRANSFERASE FAMILY MEMBER"/>
    <property type="match status" value="1"/>
</dbReference>